<accession>A0AAD6RMC0</accession>
<dbReference type="EMBL" id="JAQIZT010000001">
    <property type="protein sequence ID" value="KAJ7010960.1"/>
    <property type="molecule type" value="Genomic_DNA"/>
</dbReference>
<dbReference type="PANTHER" id="PTHR13162">
    <property type="entry name" value="CCR4-NOT TRANSCRIPTION COMPLEX"/>
    <property type="match status" value="1"/>
</dbReference>
<dbReference type="GO" id="GO:0060090">
    <property type="term" value="F:molecular adaptor activity"/>
    <property type="evidence" value="ECO:0007669"/>
    <property type="project" value="TreeGrafter"/>
</dbReference>
<dbReference type="InterPro" id="IPR040398">
    <property type="entry name" value="Not1"/>
</dbReference>
<feature type="domain" description="CCR4-Not complex component Not1 C-terminal" evidence="1">
    <location>
        <begin position="22"/>
        <end position="79"/>
    </location>
</feature>
<proteinExistence type="predicted"/>
<dbReference type="GO" id="GO:0000288">
    <property type="term" value="P:nuclear-transcribed mRNA catabolic process, deadenylation-dependent decay"/>
    <property type="evidence" value="ECO:0007669"/>
    <property type="project" value="TreeGrafter"/>
</dbReference>
<evidence type="ECO:0000259" key="1">
    <source>
        <dbReference type="Pfam" id="PF04054"/>
    </source>
</evidence>
<organism evidence="2 3">
    <name type="scientific">Populus alba x Populus x berolinensis</name>
    <dbReference type="NCBI Taxonomy" id="444605"/>
    <lineage>
        <taxon>Eukaryota</taxon>
        <taxon>Viridiplantae</taxon>
        <taxon>Streptophyta</taxon>
        <taxon>Embryophyta</taxon>
        <taxon>Tracheophyta</taxon>
        <taxon>Spermatophyta</taxon>
        <taxon>Magnoliopsida</taxon>
        <taxon>eudicotyledons</taxon>
        <taxon>Gunneridae</taxon>
        <taxon>Pentapetalae</taxon>
        <taxon>rosids</taxon>
        <taxon>fabids</taxon>
        <taxon>Malpighiales</taxon>
        <taxon>Salicaceae</taxon>
        <taxon>Saliceae</taxon>
        <taxon>Populus</taxon>
    </lineage>
</organism>
<evidence type="ECO:0000313" key="2">
    <source>
        <dbReference type="EMBL" id="KAJ7010960.1"/>
    </source>
</evidence>
<dbReference type="GO" id="GO:0000932">
    <property type="term" value="C:P-body"/>
    <property type="evidence" value="ECO:0007669"/>
    <property type="project" value="TreeGrafter"/>
</dbReference>
<dbReference type="Proteomes" id="UP001164929">
    <property type="component" value="Chromosome 1"/>
</dbReference>
<evidence type="ECO:0000313" key="3">
    <source>
        <dbReference type="Proteomes" id="UP001164929"/>
    </source>
</evidence>
<dbReference type="AlphaFoldDB" id="A0AAD6RMC0"/>
<reference evidence="2 3" key="1">
    <citation type="journal article" date="2023" name="Mol. Ecol. Resour.">
        <title>Chromosome-level genome assembly of a triploid poplar Populus alba 'Berolinensis'.</title>
        <authorList>
            <person name="Chen S."/>
            <person name="Yu Y."/>
            <person name="Wang X."/>
            <person name="Wang S."/>
            <person name="Zhang T."/>
            <person name="Zhou Y."/>
            <person name="He R."/>
            <person name="Meng N."/>
            <person name="Wang Y."/>
            <person name="Liu W."/>
            <person name="Liu Z."/>
            <person name="Liu J."/>
            <person name="Guo Q."/>
            <person name="Huang H."/>
            <person name="Sederoff R.R."/>
            <person name="Wang G."/>
            <person name="Qu G."/>
            <person name="Chen S."/>
        </authorList>
    </citation>
    <scope>NUCLEOTIDE SEQUENCE [LARGE SCALE GENOMIC DNA]</scope>
    <source>
        <strain evidence="2">SC-2020</strain>
    </source>
</reference>
<dbReference type="GO" id="GO:0030015">
    <property type="term" value="C:CCR4-NOT core complex"/>
    <property type="evidence" value="ECO:0007669"/>
    <property type="project" value="InterPro"/>
</dbReference>
<dbReference type="PANTHER" id="PTHR13162:SF8">
    <property type="entry name" value="CCR4-NOT TRANSCRIPTION COMPLEX SUBUNIT 1"/>
    <property type="match status" value="1"/>
</dbReference>
<gene>
    <name evidence="2" type="ORF">NC653_001416</name>
</gene>
<dbReference type="Pfam" id="PF04054">
    <property type="entry name" value="Not1"/>
    <property type="match status" value="1"/>
</dbReference>
<sequence length="111" mass="12880">MDSCHSGHETLAGSDLLFLYEREIIQEQITRMLFERLIVSQHHPWGPLITFMELIKNPRYKFWDRGFTTCEPEIAKHLRPLSRSCARHSLSMSLSCMVGSLTMCTKFCSTI</sequence>
<protein>
    <recommendedName>
        <fullName evidence="1">CCR4-Not complex component Not1 C-terminal domain-containing protein</fullName>
    </recommendedName>
</protein>
<name>A0AAD6RMC0_9ROSI</name>
<comment type="caution">
    <text evidence="2">The sequence shown here is derived from an EMBL/GenBank/DDBJ whole genome shotgun (WGS) entry which is preliminary data.</text>
</comment>
<dbReference type="Gene3D" id="1.25.40.800">
    <property type="match status" value="1"/>
</dbReference>
<dbReference type="InterPro" id="IPR007196">
    <property type="entry name" value="CCR4-Not_Not1_C"/>
</dbReference>
<dbReference type="GO" id="GO:0017148">
    <property type="term" value="P:negative regulation of translation"/>
    <property type="evidence" value="ECO:0007669"/>
    <property type="project" value="InterPro"/>
</dbReference>
<keyword evidence="3" id="KW-1185">Reference proteome</keyword>